<reference evidence="2" key="1">
    <citation type="journal article" date="2019" name="bioRxiv">
        <title>The Genome of the Zebra Mussel, Dreissena polymorpha: A Resource for Invasive Species Research.</title>
        <authorList>
            <person name="McCartney M.A."/>
            <person name="Auch B."/>
            <person name="Kono T."/>
            <person name="Mallez S."/>
            <person name="Zhang Y."/>
            <person name="Obille A."/>
            <person name="Becker A."/>
            <person name="Abrahante J.E."/>
            <person name="Garbe J."/>
            <person name="Badalamenti J.P."/>
            <person name="Herman A."/>
            <person name="Mangelson H."/>
            <person name="Liachko I."/>
            <person name="Sullivan S."/>
            <person name="Sone E.D."/>
            <person name="Koren S."/>
            <person name="Silverstein K.A.T."/>
            <person name="Beckman K.B."/>
            <person name="Gohl D.M."/>
        </authorList>
    </citation>
    <scope>NUCLEOTIDE SEQUENCE</scope>
    <source>
        <strain evidence="2">Duluth1</strain>
        <tissue evidence="2">Whole animal</tissue>
    </source>
</reference>
<dbReference type="EMBL" id="JAIWYP010000013">
    <property type="protein sequence ID" value="KAH3718833.1"/>
    <property type="molecule type" value="Genomic_DNA"/>
</dbReference>
<reference evidence="2" key="2">
    <citation type="submission" date="2020-11" db="EMBL/GenBank/DDBJ databases">
        <authorList>
            <person name="McCartney M.A."/>
            <person name="Auch B."/>
            <person name="Kono T."/>
            <person name="Mallez S."/>
            <person name="Becker A."/>
            <person name="Gohl D.M."/>
            <person name="Silverstein K.A.T."/>
            <person name="Koren S."/>
            <person name="Bechman K.B."/>
            <person name="Herman A."/>
            <person name="Abrahante J.E."/>
            <person name="Garbe J."/>
        </authorList>
    </citation>
    <scope>NUCLEOTIDE SEQUENCE</scope>
    <source>
        <strain evidence="2">Duluth1</strain>
        <tissue evidence="2">Whole animal</tissue>
    </source>
</reference>
<organism evidence="2 3">
    <name type="scientific">Dreissena polymorpha</name>
    <name type="common">Zebra mussel</name>
    <name type="synonym">Mytilus polymorpha</name>
    <dbReference type="NCBI Taxonomy" id="45954"/>
    <lineage>
        <taxon>Eukaryota</taxon>
        <taxon>Metazoa</taxon>
        <taxon>Spiralia</taxon>
        <taxon>Lophotrochozoa</taxon>
        <taxon>Mollusca</taxon>
        <taxon>Bivalvia</taxon>
        <taxon>Autobranchia</taxon>
        <taxon>Heteroconchia</taxon>
        <taxon>Euheterodonta</taxon>
        <taxon>Imparidentia</taxon>
        <taxon>Neoheterodontei</taxon>
        <taxon>Myida</taxon>
        <taxon>Dreissenoidea</taxon>
        <taxon>Dreissenidae</taxon>
        <taxon>Dreissena</taxon>
    </lineage>
</organism>
<keyword evidence="3" id="KW-1185">Reference proteome</keyword>
<dbReference type="Proteomes" id="UP000828390">
    <property type="component" value="Unassembled WGS sequence"/>
</dbReference>
<name>A0A9D4HIM4_DREPO</name>
<evidence type="ECO:0000256" key="1">
    <source>
        <dbReference type="SAM" id="MobiDB-lite"/>
    </source>
</evidence>
<dbReference type="AlphaFoldDB" id="A0A9D4HIM4"/>
<feature type="compositionally biased region" description="Basic and acidic residues" evidence="1">
    <location>
        <begin position="14"/>
        <end position="32"/>
    </location>
</feature>
<evidence type="ECO:0000313" key="3">
    <source>
        <dbReference type="Proteomes" id="UP000828390"/>
    </source>
</evidence>
<evidence type="ECO:0000313" key="2">
    <source>
        <dbReference type="EMBL" id="KAH3718833.1"/>
    </source>
</evidence>
<accession>A0A9D4HIM4</accession>
<feature type="region of interest" description="Disordered" evidence="1">
    <location>
        <begin position="14"/>
        <end position="42"/>
    </location>
</feature>
<protein>
    <submittedName>
        <fullName evidence="2">Uncharacterized protein</fullName>
    </submittedName>
</protein>
<gene>
    <name evidence="2" type="ORF">DPMN_061657</name>
</gene>
<proteinExistence type="predicted"/>
<sequence length="71" mass="7965">MKYSIAPLGLFKSRDRSQHGVQQEKVKDHGEHNTSAGAPVKDGKLKEMARFKYMYIGALLSKNGTRTAEEK</sequence>
<comment type="caution">
    <text evidence="2">The sequence shown here is derived from an EMBL/GenBank/DDBJ whole genome shotgun (WGS) entry which is preliminary data.</text>
</comment>